<dbReference type="GO" id="GO:0008270">
    <property type="term" value="F:zinc ion binding"/>
    <property type="evidence" value="ECO:0007669"/>
    <property type="project" value="InterPro"/>
</dbReference>
<feature type="compositionally biased region" description="Basic and acidic residues" evidence="5">
    <location>
        <begin position="59"/>
        <end position="73"/>
    </location>
</feature>
<dbReference type="Pfam" id="PF00413">
    <property type="entry name" value="Peptidase_M10"/>
    <property type="match status" value="1"/>
</dbReference>
<dbReference type="SMART" id="SM00235">
    <property type="entry name" value="ZnMc"/>
    <property type="match status" value="1"/>
</dbReference>
<dbReference type="SUPFAM" id="SSF55486">
    <property type="entry name" value="Metalloproteases ('zincins'), catalytic domain"/>
    <property type="match status" value="1"/>
</dbReference>
<dbReference type="PATRIC" id="fig|701521.8.peg.1508"/>
<organism evidence="7 8">
    <name type="scientific">Pediococcus claussenii (strain ATCC BAA-344 / DSM 14800 / JCM 18046 / KCTC 3811 / LMG 21948 / P06)</name>
    <dbReference type="NCBI Taxonomy" id="701521"/>
    <lineage>
        <taxon>Bacteria</taxon>
        <taxon>Bacillati</taxon>
        <taxon>Bacillota</taxon>
        <taxon>Bacilli</taxon>
        <taxon>Lactobacillales</taxon>
        <taxon>Lactobacillaceae</taxon>
        <taxon>Pediococcus</taxon>
    </lineage>
</organism>
<dbReference type="GO" id="GO:0004222">
    <property type="term" value="F:metalloendopeptidase activity"/>
    <property type="evidence" value="ECO:0007669"/>
    <property type="project" value="InterPro"/>
</dbReference>
<evidence type="ECO:0000259" key="6">
    <source>
        <dbReference type="SMART" id="SM00235"/>
    </source>
</evidence>
<dbReference type="GO" id="GO:0031012">
    <property type="term" value="C:extracellular matrix"/>
    <property type="evidence" value="ECO:0007669"/>
    <property type="project" value="InterPro"/>
</dbReference>
<dbReference type="Gene3D" id="3.40.390.10">
    <property type="entry name" value="Collagenase (Catalytic Domain)"/>
    <property type="match status" value="1"/>
</dbReference>
<dbReference type="InterPro" id="IPR006026">
    <property type="entry name" value="Peptidase_Metallo"/>
</dbReference>
<sequence length="238" mass="25792">MQFRFLRPLGWLFIIGGTFFMITNNNSPLPAIQRDNIQNGIKDVIGNIQTNAEQLIQTETKKNTSSKADKSTEPEGATPLESIVTPGTLKNTYYYHFSDQASKQVKSVFGAAIQEYNATGIVKLMPGSADPQQNSITFGVYETYNSSSGPNTLELGKGGPKITERTGISGTTDTNNASASLNVAYSKSISKSVALHELGHALGLDHSKNEASVMYPIDQGVVMLSKGDLEALRYIYSK</sequence>
<dbReference type="GO" id="GO:0006508">
    <property type="term" value="P:proteolysis"/>
    <property type="evidence" value="ECO:0007669"/>
    <property type="project" value="UniProtKB-KW"/>
</dbReference>
<feature type="region of interest" description="Disordered" evidence="5">
    <location>
        <begin position="58"/>
        <end position="83"/>
    </location>
</feature>
<protein>
    <submittedName>
        <fullName evidence="7">Astacin family protein</fullName>
    </submittedName>
</protein>
<name>G8PAV8_PEDCP</name>
<evidence type="ECO:0000256" key="4">
    <source>
        <dbReference type="ARBA" id="ARBA00022833"/>
    </source>
</evidence>
<gene>
    <name evidence="7" type="ordered locus">PECL_1608</name>
</gene>
<keyword evidence="1" id="KW-0645">Protease</keyword>
<accession>G8PAV8</accession>
<dbReference type="AlphaFoldDB" id="G8PAV8"/>
<keyword evidence="4" id="KW-0862">Zinc</keyword>
<dbReference type="STRING" id="701521.PECL_1608"/>
<reference evidence="7 8" key="1">
    <citation type="journal article" date="2012" name="J. Bacteriol.">
        <title>Complete Genome Sequence of the Beer Spoilage Organism Pediococcus claussenii ATCC BAA-344T.</title>
        <authorList>
            <person name="Pittet V."/>
            <person name="Abegunde T."/>
            <person name="Marfleet T."/>
            <person name="Haakensen M."/>
            <person name="Morrow K."/>
            <person name="Jayaprakash T."/>
            <person name="Schroeder K."/>
            <person name="Trost B."/>
            <person name="Byrns S."/>
            <person name="Bergsveinson J."/>
            <person name="Kusalik A."/>
            <person name="Ziola B."/>
        </authorList>
    </citation>
    <scope>NUCLEOTIDE SEQUENCE [LARGE SCALE GENOMIC DNA]</scope>
    <source>
        <strain evidence="7 8">ATCC BAA-344</strain>
    </source>
</reference>
<keyword evidence="3" id="KW-0378">Hydrolase</keyword>
<evidence type="ECO:0000256" key="5">
    <source>
        <dbReference type="SAM" id="MobiDB-lite"/>
    </source>
</evidence>
<dbReference type="InterPro" id="IPR001818">
    <property type="entry name" value="Pept_M10_metallopeptidase"/>
</dbReference>
<dbReference type="eggNOG" id="COG5549">
    <property type="taxonomic scope" value="Bacteria"/>
</dbReference>
<evidence type="ECO:0000256" key="3">
    <source>
        <dbReference type="ARBA" id="ARBA00022801"/>
    </source>
</evidence>
<dbReference type="InterPro" id="IPR024079">
    <property type="entry name" value="MetalloPept_cat_dom_sf"/>
</dbReference>
<feature type="domain" description="Peptidase metallopeptidase" evidence="6">
    <location>
        <begin position="81"/>
        <end position="238"/>
    </location>
</feature>
<dbReference type="RefSeq" id="WP_014216020.1">
    <property type="nucleotide sequence ID" value="NC_016605.1"/>
</dbReference>
<keyword evidence="2" id="KW-0479">Metal-binding</keyword>
<dbReference type="KEGG" id="pce:PECL_1608"/>
<dbReference type="EMBL" id="CP003137">
    <property type="protein sequence ID" value="AEV95826.1"/>
    <property type="molecule type" value="Genomic_DNA"/>
</dbReference>
<evidence type="ECO:0000256" key="1">
    <source>
        <dbReference type="ARBA" id="ARBA00022670"/>
    </source>
</evidence>
<dbReference type="Proteomes" id="UP000005444">
    <property type="component" value="Chromosome"/>
</dbReference>
<evidence type="ECO:0000256" key="2">
    <source>
        <dbReference type="ARBA" id="ARBA00022723"/>
    </source>
</evidence>
<dbReference type="HOGENOM" id="CLU_089949_0_0_9"/>
<keyword evidence="8" id="KW-1185">Reference proteome</keyword>
<evidence type="ECO:0000313" key="8">
    <source>
        <dbReference type="Proteomes" id="UP000005444"/>
    </source>
</evidence>
<evidence type="ECO:0000313" key="7">
    <source>
        <dbReference type="EMBL" id="AEV95826.1"/>
    </source>
</evidence>
<proteinExistence type="predicted"/>